<feature type="region of interest" description="Disordered" evidence="5">
    <location>
        <begin position="300"/>
        <end position="350"/>
    </location>
</feature>
<keyword evidence="3" id="KW-0238">DNA-binding</keyword>
<keyword evidence="4" id="KW-0804">Transcription</keyword>
<evidence type="ECO:0000256" key="2">
    <source>
        <dbReference type="ARBA" id="ARBA00023015"/>
    </source>
</evidence>
<dbReference type="OrthoDB" id="9794694at2"/>
<dbReference type="Gene3D" id="3.40.190.10">
    <property type="entry name" value="Periplasmic binding protein-like II"/>
    <property type="match status" value="2"/>
</dbReference>
<dbReference type="Proteomes" id="UP000094622">
    <property type="component" value="Unassembled WGS sequence"/>
</dbReference>
<dbReference type="SUPFAM" id="SSF46785">
    <property type="entry name" value="Winged helix' DNA-binding domain"/>
    <property type="match status" value="1"/>
</dbReference>
<dbReference type="InterPro" id="IPR000847">
    <property type="entry name" value="LysR_HTH_N"/>
</dbReference>
<comment type="caution">
    <text evidence="7">The sequence shown here is derived from an EMBL/GenBank/DDBJ whole genome shotgun (WGS) entry which is preliminary data.</text>
</comment>
<dbReference type="Gene3D" id="1.10.10.10">
    <property type="entry name" value="Winged helix-like DNA-binding domain superfamily/Winged helix DNA-binding domain"/>
    <property type="match status" value="1"/>
</dbReference>
<keyword evidence="8" id="KW-1185">Reference proteome</keyword>
<evidence type="ECO:0000259" key="6">
    <source>
        <dbReference type="PROSITE" id="PS50931"/>
    </source>
</evidence>
<feature type="compositionally biased region" description="Basic and acidic residues" evidence="5">
    <location>
        <begin position="323"/>
        <end position="339"/>
    </location>
</feature>
<gene>
    <name evidence="7" type="primary">gcvA_1</name>
    <name evidence="7" type="ORF">A6302_00324</name>
</gene>
<dbReference type="GO" id="GO:0006351">
    <property type="term" value="P:DNA-templated transcription"/>
    <property type="evidence" value="ECO:0007669"/>
    <property type="project" value="TreeGrafter"/>
</dbReference>
<evidence type="ECO:0000256" key="4">
    <source>
        <dbReference type="ARBA" id="ARBA00023163"/>
    </source>
</evidence>
<dbReference type="InterPro" id="IPR058163">
    <property type="entry name" value="LysR-type_TF_proteobact-type"/>
</dbReference>
<dbReference type="Pfam" id="PF03466">
    <property type="entry name" value="LysR_substrate"/>
    <property type="match status" value="1"/>
</dbReference>
<dbReference type="EMBL" id="MCRJ01000003">
    <property type="protein sequence ID" value="ODN72397.1"/>
    <property type="molecule type" value="Genomic_DNA"/>
</dbReference>
<evidence type="ECO:0000256" key="3">
    <source>
        <dbReference type="ARBA" id="ARBA00023125"/>
    </source>
</evidence>
<dbReference type="PROSITE" id="PS50931">
    <property type="entry name" value="HTH_LYSR"/>
    <property type="match status" value="1"/>
</dbReference>
<organism evidence="7 8">
    <name type="scientific">Methylobrevis pamukkalensis</name>
    <dbReference type="NCBI Taxonomy" id="1439726"/>
    <lineage>
        <taxon>Bacteria</taxon>
        <taxon>Pseudomonadati</taxon>
        <taxon>Pseudomonadota</taxon>
        <taxon>Alphaproteobacteria</taxon>
        <taxon>Hyphomicrobiales</taxon>
        <taxon>Pleomorphomonadaceae</taxon>
        <taxon>Methylobrevis</taxon>
    </lineage>
</organism>
<dbReference type="AlphaFoldDB" id="A0A1E3H7T9"/>
<dbReference type="SUPFAM" id="SSF53850">
    <property type="entry name" value="Periplasmic binding protein-like II"/>
    <property type="match status" value="1"/>
</dbReference>
<dbReference type="InterPro" id="IPR005119">
    <property type="entry name" value="LysR_subst-bd"/>
</dbReference>
<dbReference type="InterPro" id="IPR036388">
    <property type="entry name" value="WH-like_DNA-bd_sf"/>
</dbReference>
<feature type="domain" description="HTH lysR-type" evidence="6">
    <location>
        <begin position="6"/>
        <end position="63"/>
    </location>
</feature>
<dbReference type="InterPro" id="IPR036390">
    <property type="entry name" value="WH_DNA-bd_sf"/>
</dbReference>
<dbReference type="PANTHER" id="PTHR30537:SF79">
    <property type="entry name" value="TRANSCRIPTIONAL REGULATOR-RELATED"/>
    <property type="match status" value="1"/>
</dbReference>
<dbReference type="GO" id="GO:0043565">
    <property type="term" value="F:sequence-specific DNA binding"/>
    <property type="evidence" value="ECO:0007669"/>
    <property type="project" value="TreeGrafter"/>
</dbReference>
<dbReference type="PANTHER" id="PTHR30537">
    <property type="entry name" value="HTH-TYPE TRANSCRIPTIONAL REGULATOR"/>
    <property type="match status" value="1"/>
</dbReference>
<dbReference type="Pfam" id="PF00126">
    <property type="entry name" value="HTH_1"/>
    <property type="match status" value="1"/>
</dbReference>
<sequence length="365" mass="39489">MVSRLPPLRSLQTFEAVGRIGSIGGAARELGVSPGAVTQQIHLLEADLGLQLVERAGRGVALTTWGRRFHRRIAGAFAELREARDDIDRARRSGNLTVSALSSVAARWLGPKLYDWQAAHPDSLVHVHGTEGEPVFGDGTVDFRISYGDRVSGYERSAALFTDWVVPVAAPGLVGTTPLSDPRDILRCPLFGIDWEPYFKSPPSWSQWFRGLGIDTGPLKMALTFSLSAQAIDEAIAGRGVVLAQCSMIGGEVAAGRWRWCIHTGCAWRSRISSPGTGRRWTSPAAATFATGCWVSPVSMPPRRRAGGKGHNTAAPMNGRGRPHPEEGARAPVSKDEAAPRPSRRPVPGLLRVRAERGRFIRAMV</sequence>
<keyword evidence="2" id="KW-0805">Transcription regulation</keyword>
<reference evidence="7 8" key="1">
    <citation type="submission" date="2016-07" db="EMBL/GenBank/DDBJ databases">
        <title>Draft Genome Sequence of Methylobrevis pamukkalensis PK2.</title>
        <authorList>
            <person name="Vasilenko O.V."/>
            <person name="Doronina N.V."/>
            <person name="Shmareva M.N."/>
            <person name="Tarlachkov S.V."/>
            <person name="Mustakhimov I."/>
            <person name="Trotsenko Y.A."/>
        </authorList>
    </citation>
    <scope>NUCLEOTIDE SEQUENCE [LARGE SCALE GENOMIC DNA]</scope>
    <source>
        <strain evidence="7 8">PK2</strain>
    </source>
</reference>
<accession>A0A1E3H7T9</accession>
<protein>
    <submittedName>
        <fullName evidence="7">Glycine cleavage system transcriptional activator</fullName>
    </submittedName>
</protein>
<proteinExistence type="inferred from homology"/>
<evidence type="ECO:0000256" key="1">
    <source>
        <dbReference type="ARBA" id="ARBA00009437"/>
    </source>
</evidence>
<evidence type="ECO:0000256" key="5">
    <source>
        <dbReference type="SAM" id="MobiDB-lite"/>
    </source>
</evidence>
<evidence type="ECO:0000313" key="8">
    <source>
        <dbReference type="Proteomes" id="UP000094622"/>
    </source>
</evidence>
<name>A0A1E3H7T9_9HYPH</name>
<dbReference type="GO" id="GO:0003700">
    <property type="term" value="F:DNA-binding transcription factor activity"/>
    <property type="evidence" value="ECO:0007669"/>
    <property type="project" value="InterPro"/>
</dbReference>
<dbReference type="RefSeq" id="WP_083255397.1">
    <property type="nucleotide sequence ID" value="NZ_MCRJ01000003.1"/>
</dbReference>
<evidence type="ECO:0000313" key="7">
    <source>
        <dbReference type="EMBL" id="ODN72397.1"/>
    </source>
</evidence>
<comment type="similarity">
    <text evidence="1">Belongs to the LysR transcriptional regulatory family.</text>
</comment>